<dbReference type="GO" id="GO:0004252">
    <property type="term" value="F:serine-type endopeptidase activity"/>
    <property type="evidence" value="ECO:0007669"/>
    <property type="project" value="UniProtKB-UniRule"/>
</dbReference>
<evidence type="ECO:0000256" key="13">
    <source>
        <dbReference type="PROSITE-ProRule" id="PRU01122"/>
    </source>
</evidence>
<gene>
    <name evidence="9" type="primary">lon</name>
    <name evidence="18" type="ORF">SE37_13135</name>
</gene>
<dbReference type="PANTHER" id="PTHR10046">
    <property type="entry name" value="ATP DEPENDENT LON PROTEASE FAMILY MEMBER"/>
    <property type="match status" value="1"/>
</dbReference>
<keyword evidence="5 9" id="KW-0378">Hydrolase</keyword>
<sequence length="819" mass="90496">MDDHKQENEELKIPDVLPLLPVRDVVVYPYMILPLFVGREISISAVDQALAKDRLIFLATQKEIGDEDPPPEGIYPVGTVAMIMRMLKLPDGRVKILVQGLAKGRITSFVESKPYYSVAIERVVEPTPPEESLEVEALMRAVKEQLTKIVSLGKPVSPEVLVIVENMQEPGSLADLVASNIGLRVEEAQKLLEIIDPVERLQRVNELLSKEHELLDMQAKIQTAAKEEMGKSQREYFLREQLRAIQQELGETDARSEEIVELRKAIEQAKMPPPVEKEALKQLGRLEQMHPEAAEAGMLRTYLDWMVELPWSTSTRDILDIKRARKILDEDHYYLDKIKERILEFLAVRKLRKKMKGPILCFVGPPGVGKTSLGKSIARALGRKFVRISLGGVRDEAEIRGHRRTYVGALPGRIIQGLKQAGSNNPVFMLDELDKLGADFRGDPSSALLEVLDPEQNHMFSDHYINLPFNLSNVMFIATANQYDTIPGPLLDRMEMINLSGYTEEEKLEIAKRYLIPRQTKENGITGKHISFTDDALRTIIAKYTREAGLRNLEREIGSVCRKVARKIAEGEEKLYRITPAMVAKYLGPAKYLREVEMEHNDVGVVTGLAWTPVGGEVLFVEATIMKGKGGLTLTGHLGDVMKESVQAALSYIRSKAKELHLPEDFLAGVDIHVHVPAGAIPKDGPSAGITMATALVSALTRVPVRKDVAMTGEITLRGKVLPIGGLKEKMLAAIRAGITTIVIPEQNVKDLDEVPKPILKKVTVVSAKVIDDVLKVALESYPPPPPAATEGKPAAKARTAPRRGIAGPTKATAAGAKG</sequence>
<dbReference type="AlphaFoldDB" id="A0A0C1QZ90"/>
<protein>
    <recommendedName>
        <fullName evidence="9 10">Lon protease</fullName>
        <ecNumber evidence="9 10">3.4.21.53</ecNumber>
    </recommendedName>
    <alternativeName>
        <fullName evidence="9">ATP-dependent protease La</fullName>
    </alternativeName>
</protein>
<keyword evidence="3 9" id="KW-0645">Protease</keyword>
<evidence type="ECO:0000256" key="15">
    <source>
        <dbReference type="SAM" id="MobiDB-lite"/>
    </source>
</evidence>
<dbReference type="EMBL" id="JXBL01000001">
    <property type="protein sequence ID" value="KIE43506.1"/>
    <property type="molecule type" value="Genomic_DNA"/>
</dbReference>
<evidence type="ECO:0000256" key="14">
    <source>
        <dbReference type="RuleBase" id="RU000591"/>
    </source>
</evidence>
<dbReference type="HAMAP" id="MF_01973">
    <property type="entry name" value="lon_bact"/>
    <property type="match status" value="1"/>
</dbReference>
<evidence type="ECO:0000256" key="2">
    <source>
        <dbReference type="ARBA" id="ARBA00022490"/>
    </source>
</evidence>
<dbReference type="SMART" id="SM00382">
    <property type="entry name" value="AAA"/>
    <property type="match status" value="1"/>
</dbReference>
<dbReference type="InterPro" id="IPR003959">
    <property type="entry name" value="ATPase_AAA_core"/>
</dbReference>
<dbReference type="Gene3D" id="1.20.5.5270">
    <property type="match status" value="1"/>
</dbReference>
<dbReference type="Gene3D" id="2.30.130.40">
    <property type="entry name" value="LON domain-like"/>
    <property type="match status" value="1"/>
</dbReference>
<dbReference type="InterPro" id="IPR003111">
    <property type="entry name" value="Lon_prtase_N"/>
</dbReference>
<dbReference type="PROSITE" id="PS01046">
    <property type="entry name" value="LON_SER"/>
    <property type="match status" value="1"/>
</dbReference>
<accession>A0A0C1QZ90</accession>
<dbReference type="InterPro" id="IPR008268">
    <property type="entry name" value="Peptidase_S16_AS"/>
</dbReference>
<evidence type="ECO:0000256" key="4">
    <source>
        <dbReference type="ARBA" id="ARBA00022741"/>
    </source>
</evidence>
<evidence type="ECO:0000256" key="9">
    <source>
        <dbReference type="HAMAP-Rule" id="MF_01973"/>
    </source>
</evidence>
<dbReference type="GO" id="GO:0034605">
    <property type="term" value="P:cellular response to heat"/>
    <property type="evidence" value="ECO:0007669"/>
    <property type="project" value="UniProtKB-UniRule"/>
</dbReference>
<comment type="catalytic activity">
    <reaction evidence="9 10 13">
        <text>Hydrolysis of proteins in presence of ATP.</text>
        <dbReference type="EC" id="3.4.21.53"/>
    </reaction>
</comment>
<dbReference type="Gene3D" id="3.30.230.10">
    <property type="match status" value="1"/>
</dbReference>
<evidence type="ECO:0000256" key="8">
    <source>
        <dbReference type="ARBA" id="ARBA00023016"/>
    </source>
</evidence>
<dbReference type="Gene3D" id="1.20.58.1480">
    <property type="match status" value="1"/>
</dbReference>
<evidence type="ECO:0000313" key="19">
    <source>
        <dbReference type="Proteomes" id="UP000031433"/>
    </source>
</evidence>
<evidence type="ECO:0000256" key="6">
    <source>
        <dbReference type="ARBA" id="ARBA00022825"/>
    </source>
</evidence>
<comment type="function">
    <text evidence="9">ATP-dependent serine protease that mediates the selective degradation of mutant and abnormal proteins as well as certain short-lived regulatory proteins. Required for cellular homeostasis and for survival from DNA damage and developmental changes induced by stress. Degrades polypeptides processively to yield small peptide fragments that are 5 to 10 amino acids long. Binds to DNA in a double-stranded, site-specific manner.</text>
</comment>
<keyword evidence="2 9" id="KW-0963">Cytoplasm</keyword>
<dbReference type="PIRSF" id="PIRSF001174">
    <property type="entry name" value="Lon_proteas"/>
    <property type="match status" value="1"/>
</dbReference>
<comment type="subunit">
    <text evidence="9 10">Homohexamer. Organized in a ring with a central cavity.</text>
</comment>
<keyword evidence="8 9" id="KW-0346">Stress response</keyword>
<dbReference type="PROSITE" id="PS51787">
    <property type="entry name" value="LON_N"/>
    <property type="match status" value="1"/>
</dbReference>
<feature type="compositionally biased region" description="Low complexity" evidence="15">
    <location>
        <begin position="789"/>
        <end position="819"/>
    </location>
</feature>
<feature type="region of interest" description="Disordered" evidence="15">
    <location>
        <begin position="782"/>
        <end position="819"/>
    </location>
</feature>
<dbReference type="Gene3D" id="3.40.50.300">
    <property type="entry name" value="P-loop containing nucleotide triphosphate hydrolases"/>
    <property type="match status" value="1"/>
</dbReference>
<keyword evidence="6 9" id="KW-0720">Serine protease</keyword>
<evidence type="ECO:0000256" key="10">
    <source>
        <dbReference type="PIRNR" id="PIRNR001174"/>
    </source>
</evidence>
<evidence type="ECO:0000259" key="16">
    <source>
        <dbReference type="PROSITE" id="PS51786"/>
    </source>
</evidence>
<dbReference type="InterPro" id="IPR014721">
    <property type="entry name" value="Ribsml_uS5_D2-typ_fold_subgr"/>
</dbReference>
<keyword evidence="7 9" id="KW-0067">ATP-binding</keyword>
<dbReference type="GO" id="GO:0006515">
    <property type="term" value="P:protein quality control for misfolded or incompletely synthesized proteins"/>
    <property type="evidence" value="ECO:0007669"/>
    <property type="project" value="UniProtKB-UniRule"/>
</dbReference>
<feature type="active site" evidence="9 11">
    <location>
        <position position="687"/>
    </location>
</feature>
<evidence type="ECO:0000259" key="17">
    <source>
        <dbReference type="PROSITE" id="PS51787"/>
    </source>
</evidence>
<dbReference type="InterPro" id="IPR054594">
    <property type="entry name" value="Lon_lid"/>
</dbReference>
<evidence type="ECO:0000256" key="11">
    <source>
        <dbReference type="PIRSR" id="PIRSR001174-1"/>
    </source>
</evidence>
<dbReference type="GO" id="GO:0005737">
    <property type="term" value="C:cytoplasm"/>
    <property type="evidence" value="ECO:0007669"/>
    <property type="project" value="UniProtKB-SubCell"/>
</dbReference>
<keyword evidence="19" id="KW-1185">Reference proteome</keyword>
<feature type="domain" description="Lon proteolytic" evidence="16">
    <location>
        <begin position="600"/>
        <end position="781"/>
    </location>
</feature>
<dbReference type="Pfam" id="PF22667">
    <property type="entry name" value="Lon_lid"/>
    <property type="match status" value="1"/>
</dbReference>
<organism evidence="18 19">
    <name type="scientific">Geobacter soli</name>
    <dbReference type="NCBI Taxonomy" id="1510391"/>
    <lineage>
        <taxon>Bacteria</taxon>
        <taxon>Pseudomonadati</taxon>
        <taxon>Thermodesulfobacteriota</taxon>
        <taxon>Desulfuromonadia</taxon>
        <taxon>Geobacterales</taxon>
        <taxon>Geobacteraceae</taxon>
        <taxon>Geobacter</taxon>
    </lineage>
</organism>
<dbReference type="PROSITE" id="PS51786">
    <property type="entry name" value="LON_PROTEOLYTIC"/>
    <property type="match status" value="1"/>
</dbReference>
<dbReference type="GO" id="GO:0043565">
    <property type="term" value="F:sequence-specific DNA binding"/>
    <property type="evidence" value="ECO:0007669"/>
    <property type="project" value="UniProtKB-UniRule"/>
</dbReference>
<keyword evidence="4 9" id="KW-0547">Nucleotide-binding</keyword>
<dbReference type="EC" id="3.4.21.53" evidence="9 10"/>
<comment type="caution">
    <text evidence="18">The sequence shown here is derived from an EMBL/GenBank/DDBJ whole genome shotgun (WGS) entry which is preliminary data.</text>
</comment>
<dbReference type="PRINTS" id="PR00830">
    <property type="entry name" value="ENDOLAPTASE"/>
</dbReference>
<comment type="subcellular location">
    <subcellularLocation>
        <location evidence="1 9 10">Cytoplasm</location>
    </subcellularLocation>
</comment>
<feature type="active site" evidence="9 11">
    <location>
        <position position="730"/>
    </location>
</feature>
<dbReference type="RefSeq" id="WP_039647036.1">
    <property type="nucleotide sequence ID" value="NZ_JXBL01000001.1"/>
</dbReference>
<dbReference type="FunFam" id="3.40.50.300:FF:000382">
    <property type="entry name" value="Lon protease homolog 2, peroxisomal"/>
    <property type="match status" value="1"/>
</dbReference>
<dbReference type="InterPro" id="IPR027417">
    <property type="entry name" value="P-loop_NTPase"/>
</dbReference>
<evidence type="ECO:0000256" key="12">
    <source>
        <dbReference type="PIRSR" id="PIRSR001174-2"/>
    </source>
</evidence>
<comment type="induction">
    <text evidence="9">By heat shock.</text>
</comment>
<name>A0A0C1QZ90_9BACT</name>
<dbReference type="NCBIfam" id="TIGR00763">
    <property type="entry name" value="lon"/>
    <property type="match status" value="1"/>
</dbReference>
<dbReference type="InterPro" id="IPR020568">
    <property type="entry name" value="Ribosomal_Su5_D2-typ_SF"/>
</dbReference>
<evidence type="ECO:0000313" key="18">
    <source>
        <dbReference type="EMBL" id="KIE43506.1"/>
    </source>
</evidence>
<reference evidence="18 19" key="1">
    <citation type="submission" date="2015-01" db="EMBL/GenBank/DDBJ databases">
        <title>Genome sequence of the anaerobic bacterium Geobacter soli GSS01, a dissimilatory Fe(III) reducer from soil.</title>
        <authorList>
            <person name="Yang G."/>
            <person name="Zhou S."/>
        </authorList>
    </citation>
    <scope>NUCLEOTIDE SEQUENCE [LARGE SCALE GENOMIC DNA]</scope>
    <source>
        <strain evidence="18 19">GSS01</strain>
    </source>
</reference>
<dbReference type="InterPro" id="IPR015947">
    <property type="entry name" value="PUA-like_sf"/>
</dbReference>
<dbReference type="InterPro" id="IPR046336">
    <property type="entry name" value="Lon_prtase_N_sf"/>
</dbReference>
<dbReference type="InterPro" id="IPR008269">
    <property type="entry name" value="Lon_proteolytic"/>
</dbReference>
<dbReference type="Proteomes" id="UP000031433">
    <property type="component" value="Unassembled WGS sequence"/>
</dbReference>
<evidence type="ECO:0000256" key="7">
    <source>
        <dbReference type="ARBA" id="ARBA00022840"/>
    </source>
</evidence>
<dbReference type="NCBIfam" id="NF008053">
    <property type="entry name" value="PRK10787.1"/>
    <property type="match status" value="1"/>
</dbReference>
<dbReference type="Pfam" id="PF02190">
    <property type="entry name" value="LON_substr_bdg"/>
    <property type="match status" value="1"/>
</dbReference>
<dbReference type="Gene3D" id="1.10.8.60">
    <property type="match status" value="1"/>
</dbReference>
<dbReference type="GO" id="GO:0004176">
    <property type="term" value="F:ATP-dependent peptidase activity"/>
    <property type="evidence" value="ECO:0007669"/>
    <property type="project" value="UniProtKB-UniRule"/>
</dbReference>
<dbReference type="SUPFAM" id="SSF88697">
    <property type="entry name" value="PUA domain-like"/>
    <property type="match status" value="1"/>
</dbReference>
<dbReference type="CDD" id="cd19500">
    <property type="entry name" value="RecA-like_Lon"/>
    <property type="match status" value="1"/>
</dbReference>
<dbReference type="SMART" id="SM00464">
    <property type="entry name" value="LON"/>
    <property type="match status" value="1"/>
</dbReference>
<feature type="domain" description="Lon N-terminal" evidence="17">
    <location>
        <begin position="17"/>
        <end position="212"/>
    </location>
</feature>
<dbReference type="Pfam" id="PF00004">
    <property type="entry name" value="AAA"/>
    <property type="match status" value="1"/>
</dbReference>
<dbReference type="InterPro" id="IPR004815">
    <property type="entry name" value="Lon_bac/euk-typ"/>
</dbReference>
<evidence type="ECO:0000256" key="1">
    <source>
        <dbReference type="ARBA" id="ARBA00004496"/>
    </source>
</evidence>
<proteinExistence type="evidence at transcript level"/>
<dbReference type="InterPro" id="IPR003593">
    <property type="entry name" value="AAA+_ATPase"/>
</dbReference>
<dbReference type="GO" id="GO:0016887">
    <property type="term" value="F:ATP hydrolysis activity"/>
    <property type="evidence" value="ECO:0007669"/>
    <property type="project" value="UniProtKB-UniRule"/>
</dbReference>
<dbReference type="InterPro" id="IPR027543">
    <property type="entry name" value="Lon_bac"/>
</dbReference>
<feature type="binding site" evidence="9 12">
    <location>
        <begin position="364"/>
        <end position="371"/>
    </location>
    <ligand>
        <name>ATP</name>
        <dbReference type="ChEBI" id="CHEBI:30616"/>
    </ligand>
</feature>
<dbReference type="FunFam" id="1.20.5.5270:FF:000002">
    <property type="entry name" value="Lon protease homolog"/>
    <property type="match status" value="1"/>
</dbReference>
<comment type="similarity">
    <text evidence="9 10 13 14">Belongs to the peptidase S16 family.</text>
</comment>
<dbReference type="GO" id="GO:0005524">
    <property type="term" value="F:ATP binding"/>
    <property type="evidence" value="ECO:0007669"/>
    <property type="project" value="UniProtKB-UniRule"/>
</dbReference>
<dbReference type="SUPFAM" id="SSF52540">
    <property type="entry name" value="P-loop containing nucleoside triphosphate hydrolases"/>
    <property type="match status" value="1"/>
</dbReference>
<dbReference type="InterPro" id="IPR027065">
    <property type="entry name" value="Lon_Prtase"/>
</dbReference>
<dbReference type="Pfam" id="PF05362">
    <property type="entry name" value="Lon_C"/>
    <property type="match status" value="1"/>
</dbReference>
<evidence type="ECO:0000256" key="3">
    <source>
        <dbReference type="ARBA" id="ARBA00022670"/>
    </source>
</evidence>
<dbReference type="SUPFAM" id="SSF54211">
    <property type="entry name" value="Ribosomal protein S5 domain 2-like"/>
    <property type="match status" value="1"/>
</dbReference>
<evidence type="ECO:0000256" key="5">
    <source>
        <dbReference type="ARBA" id="ARBA00022801"/>
    </source>
</evidence>